<accession>A0A813I4T3</accession>
<dbReference type="GO" id="GO:0005975">
    <property type="term" value="P:carbohydrate metabolic process"/>
    <property type="evidence" value="ECO:0007669"/>
    <property type="project" value="InterPro"/>
</dbReference>
<dbReference type="Pfam" id="PF01182">
    <property type="entry name" value="Glucosamine_iso"/>
    <property type="match status" value="1"/>
</dbReference>
<gene>
    <name evidence="3" type="ORF">PGLA2088_LOCUS3805</name>
</gene>
<feature type="domain" description="Glucosamine/galactosamine-6-phosphate isomerase" evidence="2">
    <location>
        <begin position="10"/>
        <end position="103"/>
    </location>
</feature>
<evidence type="ECO:0000259" key="2">
    <source>
        <dbReference type="Pfam" id="PF01182"/>
    </source>
</evidence>
<dbReference type="InterPro" id="IPR006148">
    <property type="entry name" value="Glc/Gal-6P_isomerase"/>
</dbReference>
<feature type="region of interest" description="Disordered" evidence="1">
    <location>
        <begin position="93"/>
        <end position="170"/>
    </location>
</feature>
<evidence type="ECO:0000313" key="4">
    <source>
        <dbReference type="Proteomes" id="UP000626109"/>
    </source>
</evidence>
<protein>
    <recommendedName>
        <fullName evidence="2">Glucosamine/galactosamine-6-phosphate isomerase domain-containing protein</fullName>
    </recommendedName>
</protein>
<evidence type="ECO:0000256" key="1">
    <source>
        <dbReference type="SAM" id="MobiDB-lite"/>
    </source>
</evidence>
<dbReference type="Gene3D" id="3.40.50.1360">
    <property type="match status" value="1"/>
</dbReference>
<proteinExistence type="predicted"/>
<dbReference type="SUPFAM" id="SSF100950">
    <property type="entry name" value="NagB/RpiA/CoA transferase-like"/>
    <property type="match status" value="1"/>
</dbReference>
<evidence type="ECO:0000313" key="3">
    <source>
        <dbReference type="EMBL" id="CAE8645313.1"/>
    </source>
</evidence>
<organism evidence="3 4">
    <name type="scientific">Polarella glacialis</name>
    <name type="common">Dinoflagellate</name>
    <dbReference type="NCBI Taxonomy" id="89957"/>
    <lineage>
        <taxon>Eukaryota</taxon>
        <taxon>Sar</taxon>
        <taxon>Alveolata</taxon>
        <taxon>Dinophyceae</taxon>
        <taxon>Suessiales</taxon>
        <taxon>Suessiaceae</taxon>
        <taxon>Polarella</taxon>
    </lineage>
</organism>
<reference evidence="3" key="1">
    <citation type="submission" date="2021-02" db="EMBL/GenBank/DDBJ databases">
        <authorList>
            <person name="Dougan E. K."/>
            <person name="Rhodes N."/>
            <person name="Thang M."/>
            <person name="Chan C."/>
        </authorList>
    </citation>
    <scope>NUCLEOTIDE SEQUENCE</scope>
</reference>
<feature type="compositionally biased region" description="Basic and acidic residues" evidence="1">
    <location>
        <begin position="155"/>
        <end position="170"/>
    </location>
</feature>
<dbReference type="InterPro" id="IPR037171">
    <property type="entry name" value="NagB/RpiA_transferase-like"/>
</dbReference>
<feature type="compositionally biased region" description="Polar residues" evidence="1">
    <location>
        <begin position="96"/>
        <end position="106"/>
    </location>
</feature>
<dbReference type="AlphaFoldDB" id="A0A813I4T3"/>
<sequence length="305" mass="33326">MGIERILSSSEKDLVVKSVDYIEECIAKFQHSNIGNFVLGLSGANGRVRRARQFEIWGTLAARGNIDWKRVHIFLLDERFGFESEEDSNAFLVRDSLSSPTPQAARSGNEGKGEEGEREKEQEQKEGEGERKGMRGGLSLRPPQFHKGLQPAASEPRRWHGEGMPERAEGTPRNRMMVFDVPRGHGLGQLLGHEKRIAPDATPACARAALAVLKNSFLVWENFCADASPSPATKSMMSLRGCRDGKVMCGGTTVGPGIQEEGICGPGAAWCASGRWVVAQQVSLLESPGDRNLHFRGEAEDLCPA</sequence>
<comment type="caution">
    <text evidence="3">The sequence shown here is derived from an EMBL/GenBank/DDBJ whole genome shotgun (WGS) entry which is preliminary data.</text>
</comment>
<name>A0A813I4T3_POLGL</name>
<dbReference type="EMBL" id="CAJNNW010003403">
    <property type="protein sequence ID" value="CAE8645313.1"/>
    <property type="molecule type" value="Genomic_DNA"/>
</dbReference>
<feature type="compositionally biased region" description="Basic and acidic residues" evidence="1">
    <location>
        <begin position="109"/>
        <end position="133"/>
    </location>
</feature>
<dbReference type="Proteomes" id="UP000626109">
    <property type="component" value="Unassembled WGS sequence"/>
</dbReference>